<reference evidence="2" key="2">
    <citation type="submission" date="2020-08" db="EMBL/GenBank/DDBJ databases">
        <title>Plant Genome Project.</title>
        <authorList>
            <person name="Zhang R.-G."/>
        </authorList>
    </citation>
    <scope>NUCLEOTIDE SEQUENCE</scope>
    <source>
        <strain evidence="2">Huo1</strain>
        <tissue evidence="2">Leaf</tissue>
    </source>
</reference>
<reference evidence="2" key="1">
    <citation type="submission" date="2018-01" db="EMBL/GenBank/DDBJ databases">
        <authorList>
            <person name="Mao J.F."/>
        </authorList>
    </citation>
    <scope>NUCLEOTIDE SEQUENCE</scope>
    <source>
        <strain evidence="2">Huo1</strain>
        <tissue evidence="2">Leaf</tissue>
    </source>
</reference>
<evidence type="ECO:0000313" key="2">
    <source>
        <dbReference type="EMBL" id="KAG6403793.1"/>
    </source>
</evidence>
<proteinExistence type="predicted"/>
<protein>
    <submittedName>
        <fullName evidence="2">Uncharacterized protein</fullName>
    </submittedName>
</protein>
<feature type="region of interest" description="Disordered" evidence="1">
    <location>
        <begin position="45"/>
        <end position="101"/>
    </location>
</feature>
<name>A0A8X8WZ19_SALSN</name>
<feature type="region of interest" description="Disordered" evidence="1">
    <location>
        <begin position="156"/>
        <end position="175"/>
    </location>
</feature>
<gene>
    <name evidence="2" type="ORF">SASPL_136025</name>
</gene>
<dbReference type="Proteomes" id="UP000298416">
    <property type="component" value="Unassembled WGS sequence"/>
</dbReference>
<sequence>MAGPIEKKARPAEAGNFYPLASYLFLALPCDGRLEFHATASHDRARQPLHHHSSSQIHAVTAHTSARPGEVVNAQEEEEDFDTVDHRSQPPATAVRGRSQRHTEALVATSALTIRGLEPLPVSTRALDPAAMAMEHVLASLARVEARLEENDRRFNSVFSLSHPDPDPPNGMPRG</sequence>
<accession>A0A8X8WZ19</accession>
<evidence type="ECO:0000313" key="3">
    <source>
        <dbReference type="Proteomes" id="UP000298416"/>
    </source>
</evidence>
<keyword evidence="3" id="KW-1185">Reference proteome</keyword>
<dbReference type="EMBL" id="PNBA02000013">
    <property type="protein sequence ID" value="KAG6403793.1"/>
    <property type="molecule type" value="Genomic_DNA"/>
</dbReference>
<evidence type="ECO:0000256" key="1">
    <source>
        <dbReference type="SAM" id="MobiDB-lite"/>
    </source>
</evidence>
<dbReference type="AlphaFoldDB" id="A0A8X8WZ19"/>
<feature type="compositionally biased region" description="Polar residues" evidence="1">
    <location>
        <begin position="54"/>
        <end position="64"/>
    </location>
</feature>
<comment type="caution">
    <text evidence="2">The sequence shown here is derived from an EMBL/GenBank/DDBJ whole genome shotgun (WGS) entry which is preliminary data.</text>
</comment>
<organism evidence="2">
    <name type="scientific">Salvia splendens</name>
    <name type="common">Scarlet sage</name>
    <dbReference type="NCBI Taxonomy" id="180675"/>
    <lineage>
        <taxon>Eukaryota</taxon>
        <taxon>Viridiplantae</taxon>
        <taxon>Streptophyta</taxon>
        <taxon>Embryophyta</taxon>
        <taxon>Tracheophyta</taxon>
        <taxon>Spermatophyta</taxon>
        <taxon>Magnoliopsida</taxon>
        <taxon>eudicotyledons</taxon>
        <taxon>Gunneridae</taxon>
        <taxon>Pentapetalae</taxon>
        <taxon>asterids</taxon>
        <taxon>lamiids</taxon>
        <taxon>Lamiales</taxon>
        <taxon>Lamiaceae</taxon>
        <taxon>Nepetoideae</taxon>
        <taxon>Mentheae</taxon>
        <taxon>Salviinae</taxon>
        <taxon>Salvia</taxon>
        <taxon>Salvia subgen. Calosphace</taxon>
        <taxon>core Calosphace</taxon>
    </lineage>
</organism>